<proteinExistence type="predicted"/>
<reference evidence="2 3" key="1">
    <citation type="submission" date="2024-03" db="EMBL/GenBank/DDBJ databases">
        <title>The genome assembly and annotation of the cricket Gryllus longicercus Weissman &amp; Gray.</title>
        <authorList>
            <person name="Szrajer S."/>
            <person name="Gray D."/>
            <person name="Ylla G."/>
        </authorList>
    </citation>
    <scope>NUCLEOTIDE SEQUENCE [LARGE SCALE GENOMIC DNA]</scope>
    <source>
        <strain evidence="2">DAG 2021-001</strain>
        <tissue evidence="2">Whole body minus gut</tissue>
    </source>
</reference>
<sequence length="85" mass="9179">MSLCPFRKLSDPSGPPGAPAAQRQGSLQLSAPLEEDEDTRQTLNLKQLDEALSLLTDPPVSGPTGTLARWHAHWHAALARRETVA</sequence>
<protein>
    <submittedName>
        <fullName evidence="2">Uncharacterized protein</fullName>
    </submittedName>
</protein>
<evidence type="ECO:0000313" key="3">
    <source>
        <dbReference type="Proteomes" id="UP001378592"/>
    </source>
</evidence>
<comment type="caution">
    <text evidence="2">The sequence shown here is derived from an EMBL/GenBank/DDBJ whole genome shotgun (WGS) entry which is preliminary data.</text>
</comment>
<dbReference type="EMBL" id="JAZDUA010000023">
    <property type="protein sequence ID" value="KAK7872533.1"/>
    <property type="molecule type" value="Genomic_DNA"/>
</dbReference>
<accession>A0AAN9Z8R1</accession>
<keyword evidence="3" id="KW-1185">Reference proteome</keyword>
<dbReference type="Proteomes" id="UP001378592">
    <property type="component" value="Unassembled WGS sequence"/>
</dbReference>
<organism evidence="2 3">
    <name type="scientific">Gryllus longicercus</name>
    <dbReference type="NCBI Taxonomy" id="2509291"/>
    <lineage>
        <taxon>Eukaryota</taxon>
        <taxon>Metazoa</taxon>
        <taxon>Ecdysozoa</taxon>
        <taxon>Arthropoda</taxon>
        <taxon>Hexapoda</taxon>
        <taxon>Insecta</taxon>
        <taxon>Pterygota</taxon>
        <taxon>Neoptera</taxon>
        <taxon>Polyneoptera</taxon>
        <taxon>Orthoptera</taxon>
        <taxon>Ensifera</taxon>
        <taxon>Gryllidea</taxon>
        <taxon>Grylloidea</taxon>
        <taxon>Gryllidae</taxon>
        <taxon>Gryllinae</taxon>
        <taxon>Gryllus</taxon>
    </lineage>
</organism>
<feature type="region of interest" description="Disordered" evidence="1">
    <location>
        <begin position="1"/>
        <end position="40"/>
    </location>
</feature>
<gene>
    <name evidence="2" type="ORF">R5R35_013769</name>
</gene>
<evidence type="ECO:0000313" key="2">
    <source>
        <dbReference type="EMBL" id="KAK7872533.1"/>
    </source>
</evidence>
<evidence type="ECO:0000256" key="1">
    <source>
        <dbReference type="SAM" id="MobiDB-lite"/>
    </source>
</evidence>
<dbReference type="AlphaFoldDB" id="A0AAN9Z8R1"/>
<name>A0AAN9Z8R1_9ORTH</name>